<evidence type="ECO:0000313" key="4">
    <source>
        <dbReference type="Proteomes" id="UP001440984"/>
    </source>
</evidence>
<evidence type="ECO:0000256" key="1">
    <source>
        <dbReference type="SAM" id="MobiDB-lite"/>
    </source>
</evidence>
<reference evidence="3 4" key="1">
    <citation type="submission" date="2024-05" db="EMBL/GenBank/DDBJ databases">
        <authorList>
            <person name="Zhao H."/>
            <person name="Xu Y."/>
            <person name="Lin S."/>
            <person name="Spain J.C."/>
            <person name="Zhou N.-Y."/>
        </authorList>
    </citation>
    <scope>NUCLEOTIDE SEQUENCE [LARGE SCALE GENOMIC DNA]</scope>
    <source>
        <strain evidence="3 4">NEAU-NG30</strain>
    </source>
</reference>
<proteinExistence type="predicted"/>
<feature type="region of interest" description="Disordered" evidence="1">
    <location>
        <begin position="1"/>
        <end position="26"/>
    </location>
</feature>
<keyword evidence="4" id="KW-1185">Reference proteome</keyword>
<comment type="caution">
    <text evidence="3">The sequence shown here is derived from an EMBL/GenBank/DDBJ whole genome shotgun (WGS) entry which is preliminary data.</text>
</comment>
<sequence length="374" mass="42423">MRAVEPDGMELDQDGEDDVSRGVELPTDPESAAALNASAPTWMPWRSLALYGRWWQLETWLRDLVYVELRARHGAKWADLVKTAIGRQSQDAAFSHMAGVDNENPLAYLDYSQILEVVDGSWELFSYALLEKRSWVGRQEELKRIRHRIGHVRRPHNDDLNRIEQTLRDLELGAFRSCASYNRQSVPDPDDNNPVVKGWIRGDHVDADRLIGHAEQQYDTRFSLRVSQRPWGEWKGSLDDSTGLLWHATFYVRGRGGIDPRKLWAEVGSIRHLIVHLLVDPSEASFTFSGADDAAEVADAIGKAFDSVLYASRYGSRSFQISDPFNNKETEAWTRRAQRIDFRVLSGSLWNTVDDTTLPITIFSSGGGVSETDY</sequence>
<evidence type="ECO:0000313" key="3">
    <source>
        <dbReference type="EMBL" id="MEQ0560851.1"/>
    </source>
</evidence>
<feature type="domain" description="Swt1-like HEPN" evidence="2">
    <location>
        <begin position="57"/>
        <end position="170"/>
    </location>
</feature>
<gene>
    <name evidence="3" type="ORF">ABJI51_17325</name>
</gene>
<evidence type="ECO:0000259" key="2">
    <source>
        <dbReference type="Pfam" id="PF18731"/>
    </source>
</evidence>
<accession>A0ABV0LEW5</accession>
<protein>
    <submittedName>
        <fullName evidence="3">Swt1 family HEPN domain-containing protein</fullName>
    </submittedName>
</protein>
<dbReference type="RefSeq" id="WP_348952053.1">
    <property type="nucleotide sequence ID" value="NZ_JBDZYD010000006.1"/>
</dbReference>
<name>A0ABV0LEW5_9PSEU</name>
<dbReference type="Proteomes" id="UP001440984">
    <property type="component" value="Unassembled WGS sequence"/>
</dbReference>
<feature type="compositionally biased region" description="Acidic residues" evidence="1">
    <location>
        <begin position="7"/>
        <end position="17"/>
    </location>
</feature>
<dbReference type="EMBL" id="JBDZYD010000006">
    <property type="protein sequence ID" value="MEQ0560851.1"/>
    <property type="molecule type" value="Genomic_DNA"/>
</dbReference>
<dbReference type="Pfam" id="PF18731">
    <property type="entry name" value="HEPN_Swt1"/>
    <property type="match status" value="1"/>
</dbReference>
<organism evidence="3 4">
    <name type="scientific">Amycolatopsis melonis</name>
    <dbReference type="NCBI Taxonomy" id="3156488"/>
    <lineage>
        <taxon>Bacteria</taxon>
        <taxon>Bacillati</taxon>
        <taxon>Actinomycetota</taxon>
        <taxon>Actinomycetes</taxon>
        <taxon>Pseudonocardiales</taxon>
        <taxon>Pseudonocardiaceae</taxon>
        <taxon>Amycolatopsis</taxon>
    </lineage>
</organism>
<dbReference type="InterPro" id="IPR041650">
    <property type="entry name" value="HEPN_Swt1"/>
</dbReference>